<sequence length="452" mass="50419">MMLMRRVIAGLLLLPVVWMLKIDVNDVDSIHEAQALVAKGLMDYYNGNDSGGTPGMFQSPYYWWEAGVAWGTLLDYVYYTGNDTYKDLVKTSLLYQRGENNDYMPENQTSVEGNDDQAFWGITVMAAAENNFTNPEGDYPGWLYLAQAVFNTMAARWETGSCNGGLRWQIYTWNSGYSYKNAVSNGSLFNIGARLARYTGNDSYVEWCEKVWDWSEDVSFVNHTLGADSLSIYDGADMSQNCSDIKKLEWTYNYGLYLSGAAFLYNYTEDRKWLARVEHVWNRAKVFFHDGKIMYEAACQPSNGCNNDQRSFKGIFSRLLGLTMKMAPTMHDQIREKLVSSAYGAAQSCSGGTDGHTCGLNWFYDGWDGMYGLGEQISALDLFNTLLIDEQHAPLTDRTGGSSKGDGSAGTKSKGPEGVSALDIETKDIAGASVITAVVLIVMLASTWWLIF</sequence>
<dbReference type="GO" id="GO:0012505">
    <property type="term" value="C:endomembrane system"/>
    <property type="evidence" value="ECO:0007669"/>
    <property type="project" value="UniProtKB-SubCell"/>
</dbReference>
<dbReference type="Gene3D" id="1.50.10.20">
    <property type="match status" value="1"/>
</dbReference>
<evidence type="ECO:0000256" key="1">
    <source>
        <dbReference type="ARBA" id="ARBA00001452"/>
    </source>
</evidence>
<comment type="caution">
    <text evidence="15">The sequence shown here is derived from an EMBL/GenBank/DDBJ whole genome shotgun (WGS) entry which is preliminary data.</text>
</comment>
<organism evidence="15 16">
    <name type="scientific">Trichomonascus ciferrii</name>
    <dbReference type="NCBI Taxonomy" id="44093"/>
    <lineage>
        <taxon>Eukaryota</taxon>
        <taxon>Fungi</taxon>
        <taxon>Dikarya</taxon>
        <taxon>Ascomycota</taxon>
        <taxon>Saccharomycotina</taxon>
        <taxon>Dipodascomycetes</taxon>
        <taxon>Dipodascales</taxon>
        <taxon>Trichomonascaceae</taxon>
        <taxon>Trichomonascus</taxon>
        <taxon>Trichomonascus ciferrii complex</taxon>
    </lineage>
</organism>
<dbReference type="Pfam" id="PF03663">
    <property type="entry name" value="Glyco_hydro_76"/>
    <property type="match status" value="1"/>
</dbReference>
<keyword evidence="9 11" id="KW-0326">Glycosidase</keyword>
<evidence type="ECO:0000256" key="14">
    <source>
        <dbReference type="SAM" id="SignalP"/>
    </source>
</evidence>
<dbReference type="GO" id="GO:0009272">
    <property type="term" value="P:fungal-type cell wall biogenesis"/>
    <property type="evidence" value="ECO:0007669"/>
    <property type="project" value="TreeGrafter"/>
</dbReference>
<dbReference type="PANTHER" id="PTHR12145">
    <property type="entry name" value="MANNAN ENDO-1,6-ALPHA-MANNOSIDASE DCW1"/>
    <property type="match status" value="1"/>
</dbReference>
<evidence type="ECO:0000256" key="13">
    <source>
        <dbReference type="SAM" id="Phobius"/>
    </source>
</evidence>
<evidence type="ECO:0000256" key="6">
    <source>
        <dbReference type="ARBA" id="ARBA00022801"/>
    </source>
</evidence>
<dbReference type="Proteomes" id="UP000761534">
    <property type="component" value="Unassembled WGS sequence"/>
</dbReference>
<comment type="similarity">
    <text evidence="3 11">Belongs to the glycosyl hydrolase 76 family.</text>
</comment>
<gene>
    <name evidence="15" type="ORF">TRICI_005165</name>
</gene>
<keyword evidence="6 11" id="KW-0378">Hydrolase</keyword>
<dbReference type="AlphaFoldDB" id="A0A642UVQ2"/>
<comment type="subcellular location">
    <subcellularLocation>
        <location evidence="2">Endomembrane system</location>
    </subcellularLocation>
</comment>
<feature type="chain" id="PRO_5024986271" description="Mannan endo-1,6-alpha-mannosidase" evidence="14">
    <location>
        <begin position="20"/>
        <end position="452"/>
    </location>
</feature>
<comment type="catalytic activity">
    <reaction evidence="1 11">
        <text>Random hydrolysis of (1-&gt;6)-alpha-D-mannosidic linkages in unbranched (1-&gt;6)-mannans.</text>
        <dbReference type="EC" id="3.2.1.101"/>
    </reaction>
</comment>
<evidence type="ECO:0000256" key="9">
    <source>
        <dbReference type="ARBA" id="ARBA00023295"/>
    </source>
</evidence>
<keyword evidence="13" id="KW-0812">Transmembrane</keyword>
<evidence type="ECO:0000313" key="15">
    <source>
        <dbReference type="EMBL" id="KAA8906388.1"/>
    </source>
</evidence>
<keyword evidence="8" id="KW-0325">Glycoprotein</keyword>
<evidence type="ECO:0000256" key="11">
    <source>
        <dbReference type="PIRNR" id="PIRNR016302"/>
    </source>
</evidence>
<evidence type="ECO:0000256" key="10">
    <source>
        <dbReference type="ARBA" id="ARBA00023316"/>
    </source>
</evidence>
<reference evidence="15" key="1">
    <citation type="journal article" date="2019" name="G3 (Bethesda)">
        <title>Genome Assemblies of Two Rare Opportunistic Yeast Pathogens: Diutina rugosa (syn. Candida rugosa) and Trichomonascus ciferrii (syn. Candida ciferrii).</title>
        <authorList>
            <person name="Mixao V."/>
            <person name="Saus E."/>
            <person name="Hansen A.P."/>
            <person name="Lass-Florl C."/>
            <person name="Gabaldon T."/>
        </authorList>
    </citation>
    <scope>NUCLEOTIDE SEQUENCE</scope>
    <source>
        <strain evidence="15">CBS 4856</strain>
    </source>
</reference>
<accession>A0A642UVQ2</accession>
<evidence type="ECO:0000256" key="12">
    <source>
        <dbReference type="SAM" id="MobiDB-lite"/>
    </source>
</evidence>
<proteinExistence type="inferred from homology"/>
<keyword evidence="5 14" id="KW-0732">Signal</keyword>
<dbReference type="VEuPathDB" id="FungiDB:TRICI_005165"/>
<evidence type="ECO:0000256" key="4">
    <source>
        <dbReference type="ARBA" id="ARBA00012350"/>
    </source>
</evidence>
<evidence type="ECO:0000256" key="3">
    <source>
        <dbReference type="ARBA" id="ARBA00009699"/>
    </source>
</evidence>
<keyword evidence="7 13" id="KW-0472">Membrane</keyword>
<dbReference type="InterPro" id="IPR005198">
    <property type="entry name" value="Glyco_hydro_76"/>
</dbReference>
<evidence type="ECO:0000313" key="16">
    <source>
        <dbReference type="Proteomes" id="UP000761534"/>
    </source>
</evidence>
<dbReference type="InterPro" id="IPR008928">
    <property type="entry name" value="6-hairpin_glycosidase_sf"/>
</dbReference>
<feature type="transmembrane region" description="Helical" evidence="13">
    <location>
        <begin position="429"/>
        <end position="451"/>
    </location>
</feature>
<evidence type="ECO:0000256" key="5">
    <source>
        <dbReference type="ARBA" id="ARBA00022729"/>
    </source>
</evidence>
<evidence type="ECO:0000256" key="7">
    <source>
        <dbReference type="ARBA" id="ARBA00023136"/>
    </source>
</evidence>
<keyword evidence="10" id="KW-0961">Cell wall biogenesis/degradation</keyword>
<feature type="signal peptide" evidence="14">
    <location>
        <begin position="1"/>
        <end position="19"/>
    </location>
</feature>
<keyword evidence="16" id="KW-1185">Reference proteome</keyword>
<dbReference type="OrthoDB" id="4187847at2759"/>
<dbReference type="EC" id="3.2.1.101" evidence="4 11"/>
<dbReference type="PIRSF" id="PIRSF016302">
    <property type="entry name" value="Man_a_manosd"/>
    <property type="match status" value="1"/>
</dbReference>
<feature type="region of interest" description="Disordered" evidence="12">
    <location>
        <begin position="394"/>
        <end position="417"/>
    </location>
</feature>
<evidence type="ECO:0000256" key="2">
    <source>
        <dbReference type="ARBA" id="ARBA00004308"/>
    </source>
</evidence>
<name>A0A642UVQ2_9ASCO</name>
<evidence type="ECO:0000256" key="8">
    <source>
        <dbReference type="ARBA" id="ARBA00023180"/>
    </source>
</evidence>
<dbReference type="FunFam" id="1.50.10.20:FF:000006">
    <property type="entry name" value="Mannan endo-1,6-alpha-mannosidase"/>
    <property type="match status" value="1"/>
</dbReference>
<keyword evidence="13" id="KW-1133">Transmembrane helix</keyword>
<dbReference type="InterPro" id="IPR014480">
    <property type="entry name" value="Mannan-1_6-alpha_mannosidase"/>
</dbReference>
<dbReference type="GO" id="GO:0071555">
    <property type="term" value="P:cell wall organization"/>
    <property type="evidence" value="ECO:0007669"/>
    <property type="project" value="UniProtKB-KW"/>
</dbReference>
<dbReference type="GO" id="GO:0007117">
    <property type="term" value="P:budding cell bud growth"/>
    <property type="evidence" value="ECO:0007669"/>
    <property type="project" value="TreeGrafter"/>
</dbReference>
<dbReference type="GO" id="GO:0016052">
    <property type="term" value="P:carbohydrate catabolic process"/>
    <property type="evidence" value="ECO:0007669"/>
    <property type="project" value="InterPro"/>
</dbReference>
<protein>
    <recommendedName>
        <fullName evidence="4 11">Mannan endo-1,6-alpha-mannosidase</fullName>
        <ecNumber evidence="4 11">3.2.1.101</ecNumber>
    </recommendedName>
</protein>
<dbReference type="PANTHER" id="PTHR12145:SF36">
    <property type="entry name" value="MANNAN ENDO-1,6-ALPHA-MANNOSIDASE DCW1"/>
    <property type="match status" value="1"/>
</dbReference>
<dbReference type="GO" id="GO:0008496">
    <property type="term" value="F:mannan endo-1,6-alpha-mannosidase activity"/>
    <property type="evidence" value="ECO:0007669"/>
    <property type="project" value="UniProtKB-UniRule"/>
</dbReference>
<dbReference type="SUPFAM" id="SSF48208">
    <property type="entry name" value="Six-hairpin glycosidases"/>
    <property type="match status" value="1"/>
</dbReference>
<dbReference type="EMBL" id="SWFS01000398">
    <property type="protein sequence ID" value="KAA8906388.1"/>
    <property type="molecule type" value="Genomic_DNA"/>
</dbReference>